<feature type="domain" description="Lnb N-terminal periplasmic" evidence="2">
    <location>
        <begin position="55"/>
        <end position="185"/>
    </location>
</feature>
<evidence type="ECO:0000256" key="1">
    <source>
        <dbReference type="SAM" id="Phobius"/>
    </source>
</evidence>
<proteinExistence type="predicted"/>
<dbReference type="Pfam" id="PF13387">
    <property type="entry name" value="Lnb_N"/>
    <property type="match status" value="1"/>
</dbReference>
<dbReference type="EMBL" id="CP014504">
    <property type="protein sequence ID" value="AMQ01725.1"/>
    <property type="molecule type" value="Genomic_DNA"/>
</dbReference>
<feature type="domain" description="Lnb-like transmembrane" evidence="3">
    <location>
        <begin position="281"/>
        <end position="397"/>
    </location>
</feature>
<dbReference type="InterPro" id="IPR057436">
    <property type="entry name" value="5TMH_Lnb"/>
</dbReference>
<gene>
    <name evidence="4" type="ORF">AY601_4905</name>
</gene>
<dbReference type="InterPro" id="IPR025178">
    <property type="entry name" value="Lnb_N"/>
</dbReference>
<name>A0A127VK81_9SPHI</name>
<evidence type="ECO:0000313" key="5">
    <source>
        <dbReference type="Proteomes" id="UP000071561"/>
    </source>
</evidence>
<accession>A0A127VK81</accession>
<dbReference type="KEGG" id="pcm:AY601_4905"/>
<feature type="transmembrane region" description="Helical" evidence="1">
    <location>
        <begin position="358"/>
        <end position="375"/>
    </location>
</feature>
<evidence type="ECO:0000259" key="2">
    <source>
        <dbReference type="Pfam" id="PF13387"/>
    </source>
</evidence>
<feature type="transmembrane region" description="Helical" evidence="1">
    <location>
        <begin position="305"/>
        <end position="326"/>
    </location>
</feature>
<sequence>MQIALEFTLTDLLMRKPLLLLFVFVLGCIRIAVAGLPSENIFLLSKSATVNLLTCSKTSKYIYALFGHSAIRITDEEKQLDLVYNYGTFDNEDPDFYINFISGRMKYFLSVSSYHSFLQGYIKDQQAVSTQKLNLTQREKDKLFFLLNEQLKPANKYYYYNFIKNNCATKIVDLLTQSIGPDFEHSLSITNQGTGNPVRMLVSNYLTNNEISMIGMNVLLGRKADVISSKAINLFLPDTLQKRLDQIQLGKRKMANSAIYLFKPGKIEPVYPNIFAITLYSFLLLLLLLSPFIEKTSGANKLMKWVTFTVFTMISLVGCLLLYLSLFSSLELVKYNLNLLWCHPFYLLVFFKKLSKPLSVVFLASILIFVILYFKTISFPVMFPVLILLIVLLSLYHNASASHQIKSVDPV</sequence>
<keyword evidence="5" id="KW-1185">Reference proteome</keyword>
<organism evidence="4 5">
    <name type="scientific">Pedobacter cryoconitis</name>
    <dbReference type="NCBI Taxonomy" id="188932"/>
    <lineage>
        <taxon>Bacteria</taxon>
        <taxon>Pseudomonadati</taxon>
        <taxon>Bacteroidota</taxon>
        <taxon>Sphingobacteriia</taxon>
        <taxon>Sphingobacteriales</taxon>
        <taxon>Sphingobacteriaceae</taxon>
        <taxon>Pedobacter</taxon>
    </lineage>
</organism>
<evidence type="ECO:0000259" key="3">
    <source>
        <dbReference type="Pfam" id="PF25221"/>
    </source>
</evidence>
<feature type="transmembrane region" description="Helical" evidence="1">
    <location>
        <begin position="381"/>
        <end position="399"/>
    </location>
</feature>
<dbReference type="RefSeq" id="WP_068406396.1">
    <property type="nucleotide sequence ID" value="NZ_CP014504.1"/>
</dbReference>
<dbReference type="OrthoDB" id="319167at2"/>
<protein>
    <submittedName>
        <fullName evidence="4">Uncharacterized protein</fullName>
    </submittedName>
</protein>
<dbReference type="Proteomes" id="UP000071561">
    <property type="component" value="Chromosome"/>
</dbReference>
<dbReference type="Pfam" id="PF25221">
    <property type="entry name" value="5TMH_Lnb"/>
    <property type="match status" value="1"/>
</dbReference>
<keyword evidence="1" id="KW-1133">Transmembrane helix</keyword>
<evidence type="ECO:0000313" key="4">
    <source>
        <dbReference type="EMBL" id="AMQ01725.1"/>
    </source>
</evidence>
<reference evidence="4 5" key="1">
    <citation type="submission" date="2016-03" db="EMBL/GenBank/DDBJ databases">
        <title>Complete genome sequence of Pedobacter cryoconitis PAMC 27485.</title>
        <authorList>
            <person name="Lee J."/>
            <person name="Kim O.-S."/>
        </authorList>
    </citation>
    <scope>NUCLEOTIDE SEQUENCE [LARGE SCALE GENOMIC DNA]</scope>
    <source>
        <strain evidence="4 5">PAMC 27485</strain>
    </source>
</reference>
<feature type="transmembrane region" description="Helical" evidence="1">
    <location>
        <begin position="270"/>
        <end position="293"/>
    </location>
</feature>
<keyword evidence="1" id="KW-0472">Membrane</keyword>
<keyword evidence="1" id="KW-0812">Transmembrane</keyword>
<dbReference type="PATRIC" id="fig|188932.3.peg.5085"/>
<dbReference type="AlphaFoldDB" id="A0A127VK81"/>